<reference evidence="7" key="1">
    <citation type="submission" date="2021-01" db="UniProtKB">
        <authorList>
            <consortium name="EnsemblPlants"/>
        </authorList>
    </citation>
    <scope>IDENTIFICATION</scope>
</reference>
<protein>
    <recommendedName>
        <fullName evidence="6">Receptor-like PK ALE2 N-terminal domain-containing protein</fullName>
    </recommendedName>
</protein>
<feature type="compositionally biased region" description="Polar residues" evidence="4">
    <location>
        <begin position="75"/>
        <end position="95"/>
    </location>
</feature>
<keyword evidence="5" id="KW-1133">Transmembrane helix</keyword>
<keyword evidence="8" id="KW-1185">Reference proteome</keyword>
<dbReference type="PANTHER" id="PTHR47989:SF25">
    <property type="entry name" value="PROLINE-RICH RECEPTOR-LIKE PROTEIN KINASE PERK3"/>
    <property type="match status" value="1"/>
</dbReference>
<name>A0A7N0U3E8_KALFE</name>
<evidence type="ECO:0000256" key="1">
    <source>
        <dbReference type="ARBA" id="ARBA00022527"/>
    </source>
</evidence>
<proteinExistence type="predicted"/>
<dbReference type="AlphaFoldDB" id="A0A7N0U3E8"/>
<dbReference type="GO" id="GO:0005524">
    <property type="term" value="F:ATP binding"/>
    <property type="evidence" value="ECO:0007669"/>
    <property type="project" value="UniProtKB-KW"/>
</dbReference>
<keyword evidence="2" id="KW-0547">Nucleotide-binding</keyword>
<evidence type="ECO:0000256" key="5">
    <source>
        <dbReference type="SAM" id="Phobius"/>
    </source>
</evidence>
<dbReference type="EnsemblPlants" id="Kaladp0052s0032.1.v1.1">
    <property type="protein sequence ID" value="Kaladp0052s0032.1.v1.1"/>
    <property type="gene ID" value="Kaladp0052s0032.v1.1"/>
</dbReference>
<organism evidence="7 8">
    <name type="scientific">Kalanchoe fedtschenkoi</name>
    <name type="common">Lavender scallops</name>
    <name type="synonym">South American air plant</name>
    <dbReference type="NCBI Taxonomy" id="63787"/>
    <lineage>
        <taxon>Eukaryota</taxon>
        <taxon>Viridiplantae</taxon>
        <taxon>Streptophyta</taxon>
        <taxon>Embryophyta</taxon>
        <taxon>Tracheophyta</taxon>
        <taxon>Spermatophyta</taxon>
        <taxon>Magnoliopsida</taxon>
        <taxon>eudicotyledons</taxon>
        <taxon>Gunneridae</taxon>
        <taxon>Pentapetalae</taxon>
        <taxon>Saxifragales</taxon>
        <taxon>Crassulaceae</taxon>
        <taxon>Kalanchoe</taxon>
    </lineage>
</organism>
<feature type="region of interest" description="Disordered" evidence="4">
    <location>
        <begin position="67"/>
        <end position="98"/>
    </location>
</feature>
<dbReference type="InterPro" id="IPR057597">
    <property type="entry name" value="ALE2_N"/>
</dbReference>
<feature type="region of interest" description="Disordered" evidence="4">
    <location>
        <begin position="260"/>
        <end position="281"/>
    </location>
</feature>
<dbReference type="Gramene" id="Kaladp0052s0032.1.v1.1">
    <property type="protein sequence ID" value="Kaladp0052s0032.1.v1.1"/>
    <property type="gene ID" value="Kaladp0052s0032.v1.1"/>
</dbReference>
<accession>A0A7N0U3E8</accession>
<evidence type="ECO:0000256" key="4">
    <source>
        <dbReference type="SAM" id="MobiDB-lite"/>
    </source>
</evidence>
<dbReference type="Proteomes" id="UP000594263">
    <property type="component" value="Unplaced"/>
</dbReference>
<keyword evidence="1" id="KW-0418">Kinase</keyword>
<keyword evidence="5" id="KW-0472">Membrane</keyword>
<feature type="domain" description="Receptor-like PK ALE2 N-terminal" evidence="6">
    <location>
        <begin position="147"/>
        <end position="249"/>
    </location>
</feature>
<keyword evidence="5" id="KW-0812">Transmembrane</keyword>
<feature type="transmembrane region" description="Helical" evidence="5">
    <location>
        <begin position="291"/>
        <end position="318"/>
    </location>
</feature>
<evidence type="ECO:0000256" key="2">
    <source>
        <dbReference type="ARBA" id="ARBA00022741"/>
    </source>
</evidence>
<dbReference type="PANTHER" id="PTHR47989">
    <property type="entry name" value="OS01G0750732 PROTEIN"/>
    <property type="match status" value="1"/>
</dbReference>
<evidence type="ECO:0000313" key="8">
    <source>
        <dbReference type="Proteomes" id="UP000594263"/>
    </source>
</evidence>
<evidence type="ECO:0000313" key="7">
    <source>
        <dbReference type="EnsemblPlants" id="Kaladp0052s0032.1.v1.1"/>
    </source>
</evidence>
<keyword evidence="1" id="KW-0808">Transferase</keyword>
<dbReference type="GO" id="GO:0004674">
    <property type="term" value="F:protein serine/threonine kinase activity"/>
    <property type="evidence" value="ECO:0007669"/>
    <property type="project" value="UniProtKB-KW"/>
</dbReference>
<sequence>MYIILICLIYATNADTTTTLPQASSTSPSVPMNGRVIANELLPANRALFHGSRKHFPPKMVHAPAASPPYLDVPSDQSPMTSHFSKPSRKSNGLPTPNIGLTPPSLVDISSMHSRGSSDPAILAQPPMSSNNSNCCKQDMVMKRGVQGCHCVYPVKIDLVLVNVSQNPNWNLFLEELASQLGLRVSQIELINFYFLTLSRLNISMDITPYTGNSFSADVAEAINSSLTTHKIQLNPTFVCDYKLLNFTWFKPPNQSVVSAAAAPPTEGTPHKPTPTSASVNTREYTKHSNLSLIIAIGVGIMIIVIISTLPYLFLLLLRRFTLYALASLKSARRFCRHINL</sequence>
<keyword evidence="3" id="KW-0067">ATP-binding</keyword>
<evidence type="ECO:0000259" key="6">
    <source>
        <dbReference type="Pfam" id="PF23180"/>
    </source>
</evidence>
<dbReference type="Pfam" id="PF23180">
    <property type="entry name" value="ALE2_N"/>
    <property type="match status" value="1"/>
</dbReference>
<keyword evidence="1" id="KW-0723">Serine/threonine-protein kinase</keyword>
<evidence type="ECO:0000256" key="3">
    <source>
        <dbReference type="ARBA" id="ARBA00022840"/>
    </source>
</evidence>